<dbReference type="RefSeq" id="WP_185131040.1">
    <property type="nucleotide sequence ID" value="NZ_JACJVO010000026.1"/>
</dbReference>
<keyword evidence="5" id="KW-1185">Reference proteome</keyword>
<dbReference type="Gene3D" id="3.10.50.40">
    <property type="match status" value="1"/>
</dbReference>
<evidence type="ECO:0000313" key="5">
    <source>
        <dbReference type="Proteomes" id="UP000564644"/>
    </source>
</evidence>
<organism evidence="4 5">
    <name type="scientific">Cohnella zeiphila</name>
    <dbReference type="NCBI Taxonomy" id="2761120"/>
    <lineage>
        <taxon>Bacteria</taxon>
        <taxon>Bacillati</taxon>
        <taxon>Bacillota</taxon>
        <taxon>Bacilli</taxon>
        <taxon>Bacillales</taxon>
        <taxon>Paenibacillaceae</taxon>
        <taxon>Cohnella</taxon>
    </lineage>
</organism>
<comment type="caution">
    <text evidence="4">The sequence shown here is derived from an EMBL/GenBank/DDBJ whole genome shotgun (WGS) entry which is preliminary data.</text>
</comment>
<dbReference type="InterPro" id="IPR050245">
    <property type="entry name" value="PrsA_foldase"/>
</dbReference>
<evidence type="ECO:0000256" key="2">
    <source>
        <dbReference type="SAM" id="MobiDB-lite"/>
    </source>
</evidence>
<dbReference type="InterPro" id="IPR046357">
    <property type="entry name" value="PPIase_dom_sf"/>
</dbReference>
<dbReference type="InterPro" id="IPR027304">
    <property type="entry name" value="Trigger_fact/SurA_dom_sf"/>
</dbReference>
<evidence type="ECO:0000259" key="3">
    <source>
        <dbReference type="PROSITE" id="PS50198"/>
    </source>
</evidence>
<dbReference type="AlphaFoldDB" id="A0A7X0VXA2"/>
<dbReference type="SUPFAM" id="SSF109998">
    <property type="entry name" value="Triger factor/SurA peptide-binding domain-like"/>
    <property type="match status" value="1"/>
</dbReference>
<keyword evidence="1" id="KW-0697">Rotamase</keyword>
<dbReference type="InterPro" id="IPR000297">
    <property type="entry name" value="PPIase_PpiC"/>
</dbReference>
<dbReference type="Pfam" id="PF13616">
    <property type="entry name" value="Rotamase_3"/>
    <property type="match status" value="1"/>
</dbReference>
<dbReference type="EMBL" id="JACJVO010000026">
    <property type="protein sequence ID" value="MBB6733375.1"/>
    <property type="molecule type" value="Genomic_DNA"/>
</dbReference>
<feature type="region of interest" description="Disordered" evidence="2">
    <location>
        <begin position="312"/>
        <end position="366"/>
    </location>
</feature>
<dbReference type="PROSITE" id="PS51257">
    <property type="entry name" value="PROKAR_LIPOPROTEIN"/>
    <property type="match status" value="1"/>
</dbReference>
<gene>
    <name evidence="4" type="ORF">H7C18_20840</name>
</gene>
<keyword evidence="1 4" id="KW-0413">Isomerase</keyword>
<dbReference type="PROSITE" id="PS50198">
    <property type="entry name" value="PPIC_PPIASE_2"/>
    <property type="match status" value="1"/>
</dbReference>
<dbReference type="GO" id="GO:0003755">
    <property type="term" value="F:peptidyl-prolyl cis-trans isomerase activity"/>
    <property type="evidence" value="ECO:0007669"/>
    <property type="project" value="UniProtKB-KW"/>
</dbReference>
<evidence type="ECO:0000256" key="1">
    <source>
        <dbReference type="PROSITE-ProRule" id="PRU00278"/>
    </source>
</evidence>
<feature type="compositionally biased region" description="Low complexity" evidence="2">
    <location>
        <begin position="322"/>
        <end position="366"/>
    </location>
</feature>
<accession>A0A7X0VXA2</accession>
<dbReference type="Proteomes" id="UP000564644">
    <property type="component" value="Unassembled WGS sequence"/>
</dbReference>
<dbReference type="PANTHER" id="PTHR47245">
    <property type="entry name" value="PEPTIDYLPROLYL ISOMERASE"/>
    <property type="match status" value="1"/>
</dbReference>
<reference evidence="4 5" key="1">
    <citation type="submission" date="2020-08" db="EMBL/GenBank/DDBJ databases">
        <title>Cohnella phylogeny.</title>
        <authorList>
            <person name="Dunlap C."/>
        </authorList>
    </citation>
    <scope>NUCLEOTIDE SEQUENCE [LARGE SCALE GENOMIC DNA]</scope>
    <source>
        <strain evidence="4 5">CBP 2801</strain>
    </source>
</reference>
<name>A0A7X0VXA2_9BACL</name>
<dbReference type="SUPFAM" id="SSF54534">
    <property type="entry name" value="FKBP-like"/>
    <property type="match status" value="1"/>
</dbReference>
<proteinExistence type="predicted"/>
<evidence type="ECO:0000313" key="4">
    <source>
        <dbReference type="EMBL" id="MBB6733375.1"/>
    </source>
</evidence>
<sequence length="366" mass="39327">MLHPERGRWRRAGLALLAAVLLAALAAGCGKKENKLAAEYDGGQITTKEFTAYKTFLKLANPSYASFVDEDSVQETILQQFIGTRILSERATDDAKKKGEDSANQTFKSFQDSLAATDAETKQSIDDLMKSGGLTDDLMKTYLKEQFVAQDDAEAKVTDADIQSYYDKNKDSFKYVTVRHILIGLTDKDGKTREKADALKLANEVKQKLDDGGDWTALAKQYSDDTGSSENGGLYEKADPSQWVEEFKNAAETLPLNQISDPVESTYGYHVMKVEARGTKTLDESKTSIRTLLGSQTIDKFMSDELPKLITKTYVPKPSPSPSASASASPSASAGASASASPSGSASAPPSASAPASPSESPVASK</sequence>
<feature type="domain" description="PpiC" evidence="3">
    <location>
        <begin position="173"/>
        <end position="276"/>
    </location>
</feature>
<dbReference type="PANTHER" id="PTHR47245:SF2">
    <property type="entry name" value="PEPTIDYL-PROLYL CIS-TRANS ISOMERASE HP_0175-RELATED"/>
    <property type="match status" value="1"/>
</dbReference>
<protein>
    <submittedName>
        <fullName evidence="4">Peptidylprolyl isomerase</fullName>
    </submittedName>
</protein>